<keyword evidence="2" id="KW-1185">Reference proteome</keyword>
<accession>A0ACC0CW23</accession>
<dbReference type="Proteomes" id="UP001497680">
    <property type="component" value="Unassembled WGS sequence"/>
</dbReference>
<evidence type="ECO:0000313" key="1">
    <source>
        <dbReference type="EMBL" id="KAI6084692.1"/>
    </source>
</evidence>
<sequence>MNEESGTQHRQLVGELGITVLSDSPRALLDVVFVHGLAGHPVKSWTYERRGKTRDGENSVDPNSKKRMPNTSPSSSREDSQPPSSVYWPEDLLPTTIPGSRILTYGYDTISGHSRGSLAPGDALYHIAGELIAALEVSRQAEPSRPILFVAHDIGGRVVKEMLYRLSRGDRAGKHSHDIFTSTIGLVFFGTPHIGVDQQDEIRQVVERISEATGCSVSHDIVRSLLLPKGGPGYLEARFSPIAQEQSWIIHSFEELVGLKVLNGDKVIEDELSRLNLSVIETVDCINRDHFNMCRFAGDDDIEYENVAAAFQQIILTSAKVKIWKGRMEKEGRRQKLIDSLSFSRIDTQIKGHSRTHEWLPKVGEYANWLAADGNRLLVIRGESGTGKSTLRKSASDRTKEEMKDALTIRYFVNRTGDHLEKSITGMCRSLLTQILRDDLSLQYLDTFESAEQESQGTWTIGLLKTLLAEVIQILWSKSIICFVDGLNEFKEEEAREIIAFCELLCDIAPNFRVCISSGHSSP</sequence>
<gene>
    <name evidence="1" type="ORF">F4821DRAFT_167942</name>
</gene>
<protein>
    <submittedName>
        <fullName evidence="1">Uncharacterized protein</fullName>
    </submittedName>
</protein>
<reference evidence="1 2" key="1">
    <citation type="journal article" date="2022" name="New Phytol.">
        <title>Ecological generalism drives hyperdiversity of secondary metabolite gene clusters in xylarialean endophytes.</title>
        <authorList>
            <person name="Franco M.E.E."/>
            <person name="Wisecaver J.H."/>
            <person name="Arnold A.E."/>
            <person name="Ju Y.M."/>
            <person name="Slot J.C."/>
            <person name="Ahrendt S."/>
            <person name="Moore L.P."/>
            <person name="Eastman K.E."/>
            <person name="Scott K."/>
            <person name="Konkel Z."/>
            <person name="Mondo S.J."/>
            <person name="Kuo A."/>
            <person name="Hayes R.D."/>
            <person name="Haridas S."/>
            <person name="Andreopoulos B."/>
            <person name="Riley R."/>
            <person name="LaButti K."/>
            <person name="Pangilinan J."/>
            <person name="Lipzen A."/>
            <person name="Amirebrahimi M."/>
            <person name="Yan J."/>
            <person name="Adam C."/>
            <person name="Keymanesh K."/>
            <person name="Ng V."/>
            <person name="Louie K."/>
            <person name="Northen T."/>
            <person name="Drula E."/>
            <person name="Henrissat B."/>
            <person name="Hsieh H.M."/>
            <person name="Youens-Clark K."/>
            <person name="Lutzoni F."/>
            <person name="Miadlikowska J."/>
            <person name="Eastwood D.C."/>
            <person name="Hamelin R.C."/>
            <person name="Grigoriev I.V."/>
            <person name="U'Ren J.M."/>
        </authorList>
    </citation>
    <scope>NUCLEOTIDE SEQUENCE [LARGE SCALE GENOMIC DNA]</scope>
    <source>
        <strain evidence="1 2">ER1909</strain>
    </source>
</reference>
<comment type="caution">
    <text evidence="1">The sequence shown here is derived from an EMBL/GenBank/DDBJ whole genome shotgun (WGS) entry which is preliminary data.</text>
</comment>
<name>A0ACC0CW23_9PEZI</name>
<dbReference type="EMBL" id="MU394334">
    <property type="protein sequence ID" value="KAI6084692.1"/>
    <property type="molecule type" value="Genomic_DNA"/>
</dbReference>
<evidence type="ECO:0000313" key="2">
    <source>
        <dbReference type="Proteomes" id="UP001497680"/>
    </source>
</evidence>
<organism evidence="1 2">
    <name type="scientific">Hypoxylon rubiginosum</name>
    <dbReference type="NCBI Taxonomy" id="110542"/>
    <lineage>
        <taxon>Eukaryota</taxon>
        <taxon>Fungi</taxon>
        <taxon>Dikarya</taxon>
        <taxon>Ascomycota</taxon>
        <taxon>Pezizomycotina</taxon>
        <taxon>Sordariomycetes</taxon>
        <taxon>Xylariomycetidae</taxon>
        <taxon>Xylariales</taxon>
        <taxon>Hypoxylaceae</taxon>
        <taxon>Hypoxylon</taxon>
    </lineage>
</organism>
<proteinExistence type="predicted"/>